<dbReference type="InterPro" id="IPR015421">
    <property type="entry name" value="PyrdxlP-dep_Trfase_major"/>
</dbReference>
<dbReference type="AlphaFoldDB" id="A0A380EGF9"/>
<sequence>MAAISAVMNKNDAILSDELNHASIMMDVAYLKLKLFELTIQTWMIYVRKQKKQLNQVNTIK</sequence>
<evidence type="ECO:0000313" key="1">
    <source>
        <dbReference type="EMBL" id="SUL32743.1"/>
    </source>
</evidence>
<evidence type="ECO:0000313" key="2">
    <source>
        <dbReference type="Proteomes" id="UP000254116"/>
    </source>
</evidence>
<name>A0A380EGF9_STAAU</name>
<dbReference type="Proteomes" id="UP000254116">
    <property type="component" value="Unassembled WGS sequence"/>
</dbReference>
<keyword evidence="1" id="KW-0012">Acyltransferase</keyword>
<reference evidence="1 2" key="1">
    <citation type="submission" date="2018-06" db="EMBL/GenBank/DDBJ databases">
        <authorList>
            <consortium name="Pathogen Informatics"/>
            <person name="Doyle S."/>
        </authorList>
    </citation>
    <scope>NUCLEOTIDE SEQUENCE [LARGE SCALE GENOMIC DNA]</scope>
    <source>
        <strain evidence="1 2">NCTC10702</strain>
    </source>
</reference>
<keyword evidence="1" id="KW-0436">Ligase</keyword>
<dbReference type="EC" id="2.3.1.-" evidence="1"/>
<protein>
    <submittedName>
        <fullName evidence="1">2-amino-3-ketobutyrate coenzyme A ligase</fullName>
        <ecNumber evidence="1">2.3.1.-</ecNumber>
        <ecNumber evidence="1">2.3.1.47</ecNumber>
    </submittedName>
</protein>
<accession>A0A380EGF9</accession>
<dbReference type="EMBL" id="UHBY01000003">
    <property type="protein sequence ID" value="SUL32743.1"/>
    <property type="molecule type" value="Genomic_DNA"/>
</dbReference>
<dbReference type="GO" id="GO:0008710">
    <property type="term" value="F:8-amino-7-oxononanoate synthase activity"/>
    <property type="evidence" value="ECO:0007669"/>
    <property type="project" value="UniProtKB-EC"/>
</dbReference>
<keyword evidence="1" id="KW-0808">Transferase</keyword>
<gene>
    <name evidence="1" type="primary">kbl_1</name>
    <name evidence="1" type="ORF">NCTC10702_00978</name>
</gene>
<dbReference type="GO" id="GO:0016874">
    <property type="term" value="F:ligase activity"/>
    <property type="evidence" value="ECO:0007669"/>
    <property type="project" value="UniProtKB-KW"/>
</dbReference>
<proteinExistence type="predicted"/>
<dbReference type="EC" id="2.3.1.47" evidence="1"/>
<dbReference type="Gene3D" id="3.40.640.10">
    <property type="entry name" value="Type I PLP-dependent aspartate aminotransferase-like (Major domain)"/>
    <property type="match status" value="1"/>
</dbReference>
<organism evidence="1 2">
    <name type="scientific">Staphylococcus aureus</name>
    <dbReference type="NCBI Taxonomy" id="1280"/>
    <lineage>
        <taxon>Bacteria</taxon>
        <taxon>Bacillati</taxon>
        <taxon>Bacillota</taxon>
        <taxon>Bacilli</taxon>
        <taxon>Bacillales</taxon>
        <taxon>Staphylococcaceae</taxon>
        <taxon>Staphylococcus</taxon>
    </lineage>
</organism>